<evidence type="ECO:0000256" key="1">
    <source>
        <dbReference type="ARBA" id="ARBA00004162"/>
    </source>
</evidence>
<dbReference type="InterPro" id="IPR036737">
    <property type="entry name" value="OmpA-like_sf"/>
</dbReference>
<evidence type="ECO:0000313" key="12">
    <source>
        <dbReference type="Proteomes" id="UP001321526"/>
    </source>
</evidence>
<evidence type="ECO:0000313" key="11">
    <source>
        <dbReference type="EMBL" id="WFF42783.1"/>
    </source>
</evidence>
<dbReference type="CDD" id="cd07185">
    <property type="entry name" value="OmpA_C-like"/>
    <property type="match status" value="1"/>
</dbReference>
<dbReference type="Pfam" id="PF00691">
    <property type="entry name" value="OmpA"/>
    <property type="match status" value="1"/>
</dbReference>
<dbReference type="NCBIfam" id="NF006548">
    <property type="entry name" value="PRK09041.1"/>
    <property type="match status" value="1"/>
</dbReference>
<feature type="region of interest" description="Disordered" evidence="8">
    <location>
        <begin position="276"/>
        <end position="353"/>
    </location>
</feature>
<keyword evidence="4 9" id="KW-0812">Transmembrane</keyword>
<dbReference type="Gene3D" id="3.30.1330.60">
    <property type="entry name" value="OmpA-like domain"/>
    <property type="match status" value="1"/>
</dbReference>
<sequence>MSAGGERRPIIVKRKRVQKAGHHGGSWKIAYADFMTALMALFLVLWILSTVSENELESIAEYFRTPLAVALTGGDKNTASSSVIPGGGADPTASKGEVRRVDVRQQTRPSDEQRMLRALRDRLSSVIRNDPQLRQLQSQLRMDFSPEGLRVQIVDSDQRPMFELGSDRLEPYMVKILRKIAPVLNEMPNLISISGHTDALPYAGGEKGYSNWELSADRANASRRELIAGGLSPDKLLRVAGMGSRVTLPGTDPADAVNRRISIVVLDNRASRAIEQRDEKALPNPLDAQEQPDTGVAIPTPSIGVPGSDAAPAVPASPEGEATPGDQAPADAAAPTSPAPADALPAAGAAQSG</sequence>
<dbReference type="InterPro" id="IPR006665">
    <property type="entry name" value="OmpA-like"/>
</dbReference>
<keyword evidence="12" id="KW-1185">Reference proteome</keyword>
<evidence type="ECO:0000256" key="7">
    <source>
        <dbReference type="PROSITE-ProRule" id="PRU00473"/>
    </source>
</evidence>
<dbReference type="PROSITE" id="PS51123">
    <property type="entry name" value="OMPA_2"/>
    <property type="match status" value="1"/>
</dbReference>
<evidence type="ECO:0000259" key="10">
    <source>
        <dbReference type="PROSITE" id="PS51123"/>
    </source>
</evidence>
<dbReference type="InterPro" id="IPR050330">
    <property type="entry name" value="Bact_OuterMem_StrucFunc"/>
</dbReference>
<feature type="compositionally biased region" description="Low complexity" evidence="8">
    <location>
        <begin position="322"/>
        <end position="353"/>
    </location>
</feature>
<evidence type="ECO:0000256" key="3">
    <source>
        <dbReference type="ARBA" id="ARBA00022475"/>
    </source>
</evidence>
<dbReference type="RefSeq" id="WP_282235232.1">
    <property type="nucleotide sequence ID" value="NZ_CP035631.1"/>
</dbReference>
<reference evidence="11 12" key="1">
    <citation type="submission" date="2019-01" db="EMBL/GenBank/DDBJ databases">
        <title>Genome sequence of Salinicola endophyticus REST5.</title>
        <authorList>
            <person name="Nascimento F.X."/>
        </authorList>
    </citation>
    <scope>NUCLEOTIDE SEQUENCE [LARGE SCALE GENOMIC DNA]</scope>
    <source>
        <strain evidence="11 12">REST5</strain>
    </source>
</reference>
<evidence type="ECO:0000256" key="8">
    <source>
        <dbReference type="SAM" id="MobiDB-lite"/>
    </source>
</evidence>
<dbReference type="PANTHER" id="PTHR30329:SF18">
    <property type="entry name" value="MOTILITY PROTEIN B"/>
    <property type="match status" value="1"/>
</dbReference>
<dbReference type="Proteomes" id="UP001321526">
    <property type="component" value="Chromosome"/>
</dbReference>
<evidence type="ECO:0000256" key="2">
    <source>
        <dbReference type="ARBA" id="ARBA00008914"/>
    </source>
</evidence>
<accession>A0ABY8FIZ0</accession>
<dbReference type="EMBL" id="CP035631">
    <property type="protein sequence ID" value="WFF42783.1"/>
    <property type="molecule type" value="Genomic_DNA"/>
</dbReference>
<gene>
    <name evidence="11" type="primary">motB</name>
    <name evidence="11" type="ORF">EVC62_15485</name>
</gene>
<name>A0ABY8FIZ0_9GAMM</name>
<dbReference type="SUPFAM" id="SSF103088">
    <property type="entry name" value="OmpA-like"/>
    <property type="match status" value="1"/>
</dbReference>
<evidence type="ECO:0000256" key="6">
    <source>
        <dbReference type="ARBA" id="ARBA00023136"/>
    </source>
</evidence>
<dbReference type="PANTHER" id="PTHR30329">
    <property type="entry name" value="STATOR ELEMENT OF FLAGELLAR MOTOR COMPLEX"/>
    <property type="match status" value="1"/>
</dbReference>
<comment type="similarity">
    <text evidence="2">Belongs to the MotB family.</text>
</comment>
<keyword evidence="6 7" id="KW-0472">Membrane</keyword>
<feature type="transmembrane region" description="Helical" evidence="9">
    <location>
        <begin position="29"/>
        <end position="48"/>
    </location>
</feature>
<evidence type="ECO:0000256" key="9">
    <source>
        <dbReference type="SAM" id="Phobius"/>
    </source>
</evidence>
<dbReference type="InterPro" id="IPR025713">
    <property type="entry name" value="MotB-like_N_dom"/>
</dbReference>
<protein>
    <submittedName>
        <fullName evidence="11">Motility protein MotB</fullName>
    </submittedName>
</protein>
<dbReference type="Pfam" id="PF13677">
    <property type="entry name" value="MotB_plug"/>
    <property type="match status" value="1"/>
</dbReference>
<keyword evidence="3" id="KW-1003">Cell membrane</keyword>
<feature type="domain" description="OmpA-like" evidence="10">
    <location>
        <begin position="149"/>
        <end position="269"/>
    </location>
</feature>
<evidence type="ECO:0000256" key="4">
    <source>
        <dbReference type="ARBA" id="ARBA00022692"/>
    </source>
</evidence>
<evidence type="ECO:0000256" key="5">
    <source>
        <dbReference type="ARBA" id="ARBA00022989"/>
    </source>
</evidence>
<keyword evidence="5 9" id="KW-1133">Transmembrane helix</keyword>
<comment type="subcellular location">
    <subcellularLocation>
        <location evidence="1">Cell membrane</location>
        <topology evidence="1">Single-pass membrane protein</topology>
    </subcellularLocation>
</comment>
<organism evidence="11 12">
    <name type="scientific">Salinicola endophyticus</name>
    <dbReference type="NCBI Taxonomy" id="1949083"/>
    <lineage>
        <taxon>Bacteria</taxon>
        <taxon>Pseudomonadati</taxon>
        <taxon>Pseudomonadota</taxon>
        <taxon>Gammaproteobacteria</taxon>
        <taxon>Oceanospirillales</taxon>
        <taxon>Halomonadaceae</taxon>
        <taxon>Salinicola</taxon>
    </lineage>
</organism>
<proteinExistence type="inferred from homology"/>